<feature type="compositionally biased region" description="Low complexity" evidence="1">
    <location>
        <begin position="433"/>
        <end position="442"/>
    </location>
</feature>
<dbReference type="SUPFAM" id="SSF52047">
    <property type="entry name" value="RNI-like"/>
    <property type="match status" value="1"/>
</dbReference>
<dbReference type="InterPro" id="IPR032675">
    <property type="entry name" value="LRR_dom_sf"/>
</dbReference>
<sequence>MAICFRKLLISLPNPTLTSFRVADLRLGNASPSVVSSIRLILSRMLGKLSQLKTFQMSCAEWRPEEGYHVLNTVFQTCRESLQNLYIDGYYTMPWYSQRPYEMDQFTAGLTSLTHLVTLSVDYFCLTNDCVVALAHARRAQMKKLKLVASDINPGSPAIATTSWDALSQACPSMRVDFCINGSVVSPALSVPALLDPVLHIHKIRLAFGKRFILIDTPTLQIADVLQYISSHFRHRLVRFQMDVDNHNDHLDTALIRLVRKCKNLVSLKVQAYFKSAETDRIVQEMVKERRNRLSRTVTQLTPRTAARHTGMVASSSATDRYEDYTSLAGMVVRSSQWVSQWWRGTPQSQGASKNRDAAHSSDASHCRDVSQSRDAPHSSDASHGSDDSLGRDASHSSDALHCRDASLSRDVSHRCDASHSSDDSLSRDASHSSDAPHSSDASQRRDQAGTSH</sequence>
<feature type="region of interest" description="Disordered" evidence="1">
    <location>
        <begin position="346"/>
        <end position="453"/>
    </location>
</feature>
<dbReference type="EMBL" id="CAXITT010000442">
    <property type="protein sequence ID" value="CAL1541593.1"/>
    <property type="molecule type" value="Genomic_DNA"/>
</dbReference>
<proteinExistence type="predicted"/>
<organism evidence="2 3">
    <name type="scientific">Lymnaea stagnalis</name>
    <name type="common">Great pond snail</name>
    <name type="synonym">Helix stagnalis</name>
    <dbReference type="NCBI Taxonomy" id="6523"/>
    <lineage>
        <taxon>Eukaryota</taxon>
        <taxon>Metazoa</taxon>
        <taxon>Spiralia</taxon>
        <taxon>Lophotrochozoa</taxon>
        <taxon>Mollusca</taxon>
        <taxon>Gastropoda</taxon>
        <taxon>Heterobranchia</taxon>
        <taxon>Euthyneura</taxon>
        <taxon>Panpulmonata</taxon>
        <taxon>Hygrophila</taxon>
        <taxon>Lymnaeoidea</taxon>
        <taxon>Lymnaeidae</taxon>
        <taxon>Lymnaea</taxon>
    </lineage>
</organism>
<protein>
    <submittedName>
        <fullName evidence="2">Uncharacterized protein</fullName>
    </submittedName>
</protein>
<dbReference type="Proteomes" id="UP001497497">
    <property type="component" value="Unassembled WGS sequence"/>
</dbReference>
<evidence type="ECO:0000313" key="2">
    <source>
        <dbReference type="EMBL" id="CAL1541593.1"/>
    </source>
</evidence>
<reference evidence="2 3" key="1">
    <citation type="submission" date="2024-04" db="EMBL/GenBank/DDBJ databases">
        <authorList>
            <consortium name="Genoscope - CEA"/>
            <person name="William W."/>
        </authorList>
    </citation>
    <scope>NUCLEOTIDE SEQUENCE [LARGE SCALE GENOMIC DNA]</scope>
</reference>
<evidence type="ECO:0000256" key="1">
    <source>
        <dbReference type="SAM" id="MobiDB-lite"/>
    </source>
</evidence>
<dbReference type="Gene3D" id="3.80.10.10">
    <property type="entry name" value="Ribonuclease Inhibitor"/>
    <property type="match status" value="1"/>
</dbReference>
<feature type="compositionally biased region" description="Basic and acidic residues" evidence="1">
    <location>
        <begin position="354"/>
        <end position="378"/>
    </location>
</feature>
<dbReference type="AlphaFoldDB" id="A0AAV2I839"/>
<gene>
    <name evidence="2" type="ORF">GSLYS_00015199001</name>
</gene>
<keyword evidence="3" id="KW-1185">Reference proteome</keyword>
<feature type="compositionally biased region" description="Basic and acidic residues" evidence="1">
    <location>
        <begin position="443"/>
        <end position="453"/>
    </location>
</feature>
<comment type="caution">
    <text evidence="2">The sequence shown here is derived from an EMBL/GenBank/DDBJ whole genome shotgun (WGS) entry which is preliminary data.</text>
</comment>
<evidence type="ECO:0000313" key="3">
    <source>
        <dbReference type="Proteomes" id="UP001497497"/>
    </source>
</evidence>
<feature type="compositionally biased region" description="Basic and acidic residues" evidence="1">
    <location>
        <begin position="384"/>
        <end position="432"/>
    </location>
</feature>
<accession>A0AAV2I839</accession>
<name>A0AAV2I839_LYMST</name>